<dbReference type="EMBL" id="WHWB01034292">
    <property type="protein sequence ID" value="KAJ7411723.1"/>
    <property type="molecule type" value="Genomic_DNA"/>
</dbReference>
<evidence type="ECO:0000313" key="2">
    <source>
        <dbReference type="Proteomes" id="UP001145742"/>
    </source>
</evidence>
<evidence type="ECO:0000313" key="1">
    <source>
        <dbReference type="EMBL" id="KAJ7411723.1"/>
    </source>
</evidence>
<reference evidence="1" key="1">
    <citation type="submission" date="2019-10" db="EMBL/GenBank/DDBJ databases">
        <authorList>
            <person name="Soares A.E.R."/>
            <person name="Aleixo A."/>
            <person name="Schneider P."/>
            <person name="Miyaki C.Y."/>
            <person name="Schneider M.P."/>
            <person name="Mello C."/>
            <person name="Vasconcelos A.T.R."/>
        </authorList>
    </citation>
    <scope>NUCLEOTIDE SEQUENCE</scope>
    <source>
        <tissue evidence="1">Muscle</tissue>
    </source>
</reference>
<comment type="caution">
    <text evidence="1">The sequence shown here is derived from an EMBL/GenBank/DDBJ whole genome shotgun (WGS) entry which is preliminary data.</text>
</comment>
<gene>
    <name evidence="1" type="ORF">WISP_101222</name>
</gene>
<evidence type="ECO:0008006" key="3">
    <source>
        <dbReference type="Google" id="ProtNLM"/>
    </source>
</evidence>
<dbReference type="Proteomes" id="UP001145742">
    <property type="component" value="Unassembled WGS sequence"/>
</dbReference>
<proteinExistence type="predicted"/>
<name>A0ABQ9D4H8_9PASS</name>
<protein>
    <recommendedName>
        <fullName evidence="3">Reverse transcriptase domain-containing protein</fullName>
    </recommendedName>
</protein>
<organism evidence="1 2">
    <name type="scientific">Willisornis vidua</name>
    <name type="common">Xingu scale-backed antbird</name>
    <dbReference type="NCBI Taxonomy" id="1566151"/>
    <lineage>
        <taxon>Eukaryota</taxon>
        <taxon>Metazoa</taxon>
        <taxon>Chordata</taxon>
        <taxon>Craniata</taxon>
        <taxon>Vertebrata</taxon>
        <taxon>Euteleostomi</taxon>
        <taxon>Archelosauria</taxon>
        <taxon>Archosauria</taxon>
        <taxon>Dinosauria</taxon>
        <taxon>Saurischia</taxon>
        <taxon>Theropoda</taxon>
        <taxon>Coelurosauria</taxon>
        <taxon>Aves</taxon>
        <taxon>Neognathae</taxon>
        <taxon>Neoaves</taxon>
        <taxon>Telluraves</taxon>
        <taxon>Australaves</taxon>
        <taxon>Passeriformes</taxon>
        <taxon>Thamnophilidae</taxon>
        <taxon>Willisornis</taxon>
    </lineage>
</organism>
<sequence length="186" mass="20792">MVLNSAGVQSLAVFLGSVLRPVLFNIINDPDEDIEGTLSQFTDDTEWVGLLVLWRVMEDLTRGAGPLTYKQGRTVMKDMKVWDSLNCNDHGIMRFRILRRGSRTKAAASLLALGASHEELDDAMESSRDFGASEKALKHGLHAQKNVMCSIRTMDFQGVPEYKVWVFKAEALLPNHDSALVPHVFF</sequence>
<accession>A0ABQ9D4H8</accession>
<keyword evidence="2" id="KW-1185">Reference proteome</keyword>